<dbReference type="Proteomes" id="UP000177798">
    <property type="component" value="Chromosome 4"/>
</dbReference>
<protein>
    <recommendedName>
        <fullName evidence="4">F-box domain-containing protein</fullName>
    </recommendedName>
</protein>
<feature type="region of interest" description="Disordered" evidence="1">
    <location>
        <begin position="1"/>
        <end position="22"/>
    </location>
</feature>
<evidence type="ECO:0000256" key="1">
    <source>
        <dbReference type="SAM" id="MobiDB-lite"/>
    </source>
</evidence>
<dbReference type="InterPro" id="IPR032675">
    <property type="entry name" value="LRR_dom_sf"/>
</dbReference>
<dbReference type="EMBL" id="CP017817">
    <property type="protein sequence ID" value="APA08819.1"/>
    <property type="molecule type" value="Genomic_DNA"/>
</dbReference>
<evidence type="ECO:0000313" key="2">
    <source>
        <dbReference type="EMBL" id="APA08819.1"/>
    </source>
</evidence>
<evidence type="ECO:0000313" key="3">
    <source>
        <dbReference type="Proteomes" id="UP000177798"/>
    </source>
</evidence>
<dbReference type="AlphaFoldDB" id="A0A1D9Q1R0"/>
<accession>A0A1D9Q1R0</accession>
<evidence type="ECO:0008006" key="4">
    <source>
        <dbReference type="Google" id="ProtNLM"/>
    </source>
</evidence>
<sequence>MSSSAFQRNSSRRQAYEAGQSPFERLPPELLQKILGNLELKYDHKEGGSSNDSSEVNCPHLERPTLFSCLRVSKAIYMNALCITYRSVTVTHMSAFNHILAQLTQNPILGRTIRRLDFSELKTARPMREFSNSLYGMVSLAPHLREFRLPKDTNLNSFLSESLLRLLFVGLPHLKTLDLGNCTSSTLDCIPSILDRLPKAASLPIKSLSLENCTALPASSFDSLFSRLGSIQSMTLSHTHITTESLQLLPPTARISHLAINHCALIEDVSLVDFITSHPSVKHTLVYLDASVDLTVSEEIKERETELLLRYAPRTIKTLKLRGWKMGSACAAQLKSLNQTIEELSIGTGLRMRDLESIFLDDEDNDSRNEEDAIDSSEIDSKYTTVLEPMERAIAITKLRRRISITPLPTVTGAKHSLRYLDIRGMTLAEQSKIRSSILLGRQSMALDVIAVNDRLMDREGTLKEICASVGWNLKRDGRRCLLVRRKV</sequence>
<gene>
    <name evidence="2" type="ORF">sscle_04g035890</name>
</gene>
<name>A0A1D9Q1R0_SCLS1</name>
<feature type="compositionally biased region" description="Polar residues" evidence="1">
    <location>
        <begin position="1"/>
        <end position="13"/>
    </location>
</feature>
<dbReference type="OrthoDB" id="9994419at2759"/>
<organism evidence="2 3">
    <name type="scientific">Sclerotinia sclerotiorum (strain ATCC 18683 / 1980 / Ss-1)</name>
    <name type="common">White mold</name>
    <name type="synonym">Whetzelinia sclerotiorum</name>
    <dbReference type="NCBI Taxonomy" id="665079"/>
    <lineage>
        <taxon>Eukaryota</taxon>
        <taxon>Fungi</taxon>
        <taxon>Dikarya</taxon>
        <taxon>Ascomycota</taxon>
        <taxon>Pezizomycotina</taxon>
        <taxon>Leotiomycetes</taxon>
        <taxon>Helotiales</taxon>
        <taxon>Sclerotiniaceae</taxon>
        <taxon>Sclerotinia</taxon>
    </lineage>
</organism>
<reference evidence="3" key="1">
    <citation type="journal article" date="2017" name="Genome Biol. Evol.">
        <title>The complete genome sequence of the phytopathogenic fungus Sclerotinia sclerotiorum reveals insights into the genome architecture of broad host range pathogens.</title>
        <authorList>
            <person name="Derbyshire M."/>
            <person name="Denton-Giles M."/>
            <person name="Hegedus D."/>
            <person name="Seifbarghy S."/>
            <person name="Rollins J."/>
            <person name="van Kan J."/>
            <person name="Seidl M.F."/>
            <person name="Faino L."/>
            <person name="Mbengue M."/>
            <person name="Navaud O."/>
            <person name="Raffaele S."/>
            <person name="Hammond-Kosack K."/>
            <person name="Heard S."/>
            <person name="Oliver R."/>
        </authorList>
    </citation>
    <scope>NUCLEOTIDE SEQUENCE [LARGE SCALE GENOMIC DNA]</scope>
    <source>
        <strain evidence="3">ATCC 18683 / 1980 / Ss-1</strain>
    </source>
</reference>
<dbReference type="VEuPathDB" id="FungiDB:sscle_04g035890"/>
<proteinExistence type="predicted"/>
<dbReference type="SUPFAM" id="SSF52047">
    <property type="entry name" value="RNI-like"/>
    <property type="match status" value="1"/>
</dbReference>
<dbReference type="Gene3D" id="3.80.10.10">
    <property type="entry name" value="Ribonuclease Inhibitor"/>
    <property type="match status" value="1"/>
</dbReference>